<dbReference type="InterPro" id="IPR001544">
    <property type="entry name" value="Aminotrans_IV"/>
</dbReference>
<dbReference type="InterPro" id="IPR043131">
    <property type="entry name" value="BCAT-like_N"/>
</dbReference>
<dbReference type="Gene3D" id="3.30.470.10">
    <property type="match status" value="1"/>
</dbReference>
<evidence type="ECO:0000313" key="2">
    <source>
        <dbReference type="EMBL" id="VAW42859.1"/>
    </source>
</evidence>
<name>A0A3B0W0R8_9ZZZZ</name>
<dbReference type="AlphaFoldDB" id="A0A3B0W0R8"/>
<dbReference type="GO" id="GO:0046394">
    <property type="term" value="P:carboxylic acid biosynthetic process"/>
    <property type="evidence" value="ECO:0007669"/>
    <property type="project" value="UniProtKB-ARBA"/>
</dbReference>
<dbReference type="Gene3D" id="3.20.10.10">
    <property type="entry name" value="D-amino Acid Aminotransferase, subunit A, domain 2"/>
    <property type="match status" value="1"/>
</dbReference>
<keyword evidence="2" id="KW-0808">Transferase</keyword>
<evidence type="ECO:0000256" key="1">
    <source>
        <dbReference type="ARBA" id="ARBA00009320"/>
    </source>
</evidence>
<keyword evidence="2" id="KW-0032">Aminotransferase</keyword>
<dbReference type="SUPFAM" id="SSF56752">
    <property type="entry name" value="D-aminoacid aminotransferase-like PLP-dependent enzymes"/>
    <property type="match status" value="1"/>
</dbReference>
<dbReference type="InterPro" id="IPR043132">
    <property type="entry name" value="BCAT-like_C"/>
</dbReference>
<dbReference type="EC" id="2.6.1.21" evidence="2"/>
<gene>
    <name evidence="2" type="ORF">MNBD_CHLOROFLEXI01-1900</name>
</gene>
<dbReference type="EMBL" id="UOEU01000974">
    <property type="protein sequence ID" value="VAW42859.1"/>
    <property type="molecule type" value="Genomic_DNA"/>
</dbReference>
<dbReference type="PANTHER" id="PTHR42743:SF11">
    <property type="entry name" value="AMINODEOXYCHORISMATE LYASE"/>
    <property type="match status" value="1"/>
</dbReference>
<dbReference type="GO" id="GO:0047810">
    <property type="term" value="F:D-alanine-2-oxoglutarate aminotransferase activity"/>
    <property type="evidence" value="ECO:0007669"/>
    <property type="project" value="UniProtKB-EC"/>
</dbReference>
<accession>A0A3B0W0R8</accession>
<organism evidence="2">
    <name type="scientific">hydrothermal vent metagenome</name>
    <dbReference type="NCBI Taxonomy" id="652676"/>
    <lineage>
        <taxon>unclassified sequences</taxon>
        <taxon>metagenomes</taxon>
        <taxon>ecological metagenomes</taxon>
    </lineage>
</organism>
<reference evidence="2" key="1">
    <citation type="submission" date="2018-06" db="EMBL/GenBank/DDBJ databases">
        <authorList>
            <person name="Zhirakovskaya E."/>
        </authorList>
    </citation>
    <scope>NUCLEOTIDE SEQUENCE</scope>
</reference>
<sequence>MNAKVQLFAVEEDRIRPLPVADRVTNFDQLYDGLELGVYSALRTFSHNKFLYLTEHIQRTQASMAVLGWAETLNESRLRRALHEVCTQFPLPEARVRFDFLAAPPLHLGSPSRLLIGLIPFTPPPASLYQVGVQVGFTHDLVREHPLAKTAVFAQKRRKYRAADAIYEYLLLNEQNHILEGTGSNFYGVLDGALHTAGTGVLAGITRRIILDLAAEQHIPVSLTPIHMEGIPLLTEAALSSSSRGLLPIVKIGEQVVGNGRPGPICQELLEAYNDFVAREVKTAV</sequence>
<dbReference type="PANTHER" id="PTHR42743">
    <property type="entry name" value="AMINO-ACID AMINOTRANSFERASE"/>
    <property type="match status" value="1"/>
</dbReference>
<protein>
    <submittedName>
        <fullName evidence="2">D-alanine aminotransferase</fullName>
        <ecNumber evidence="2">2.6.1.21</ecNumber>
    </submittedName>
</protein>
<dbReference type="InterPro" id="IPR036038">
    <property type="entry name" value="Aminotransferase-like"/>
</dbReference>
<comment type="similarity">
    <text evidence="1">Belongs to the class-IV pyridoxal-phosphate-dependent aminotransferase family.</text>
</comment>
<dbReference type="InterPro" id="IPR050571">
    <property type="entry name" value="Class-IV_PLP-Dep_Aminotrnsfr"/>
</dbReference>
<dbReference type="Pfam" id="PF01063">
    <property type="entry name" value="Aminotran_4"/>
    <property type="match status" value="1"/>
</dbReference>
<proteinExistence type="inferred from homology"/>